<dbReference type="EMBL" id="FNGV01000008">
    <property type="protein sequence ID" value="SDM36872.1"/>
    <property type="molecule type" value="Genomic_DNA"/>
</dbReference>
<dbReference type="Gene3D" id="3.40.720.10">
    <property type="entry name" value="Alkaline Phosphatase, subunit A"/>
    <property type="match status" value="1"/>
</dbReference>
<protein>
    <submittedName>
        <fullName evidence="2">Arylsulfatase A</fullName>
    </submittedName>
</protein>
<evidence type="ECO:0000259" key="1">
    <source>
        <dbReference type="Pfam" id="PF00884"/>
    </source>
</evidence>
<keyword evidence="3" id="KW-1185">Reference proteome</keyword>
<accession>A0A1G9SN74</accession>
<dbReference type="PROSITE" id="PS51257">
    <property type="entry name" value="PROKAR_LIPOPROTEIN"/>
    <property type="match status" value="1"/>
</dbReference>
<organism evidence="2 3">
    <name type="scientific">Kriegella aquimaris</name>
    <dbReference type="NCBI Taxonomy" id="192904"/>
    <lineage>
        <taxon>Bacteria</taxon>
        <taxon>Pseudomonadati</taxon>
        <taxon>Bacteroidota</taxon>
        <taxon>Flavobacteriia</taxon>
        <taxon>Flavobacteriales</taxon>
        <taxon>Flavobacteriaceae</taxon>
        <taxon>Kriegella</taxon>
    </lineage>
</organism>
<dbReference type="RefSeq" id="WP_089891297.1">
    <property type="nucleotide sequence ID" value="NZ_FNGV01000008.1"/>
</dbReference>
<dbReference type="Pfam" id="PF00884">
    <property type="entry name" value="Sulfatase"/>
    <property type="match status" value="1"/>
</dbReference>
<evidence type="ECO:0000313" key="2">
    <source>
        <dbReference type="EMBL" id="SDM36872.1"/>
    </source>
</evidence>
<dbReference type="SUPFAM" id="SSF53649">
    <property type="entry name" value="Alkaline phosphatase-like"/>
    <property type="match status" value="1"/>
</dbReference>
<sequence>MIKLRIVPFLCLALTILGCKEAEKEKIAERPNVLFAIMDDATYMHMSAYGCSWVDTPNFDRVATNGLLFNKAYTANAKCAPSRSNILTGRNSWQLEEAANHWPVFPTKFKVFTETLAENGYTVGYTGKGWAPGIAKHKDGSKRELLIKAFSQIKTTPPTPKISNVDYAANFDAFLQQKEDKPFFFWYGGLEPHRAYEYGSGIAKGGKSLSEISDADVYDFWPAVDSVKTDLLDYAFEIEYFDQQLGKMLQNLEDRGELSNTLIVVTSDNGMPFPRIKGQEYEYSNHLPLAMMWADGIQKPGRKIDDFISFIDFAPTFLEVAGVPEAKNDMQPITGHSFTDILYSEKEGFVKPERDFVLIGKERHDVGRPHDQGYPIRGIVCDSMLYLQNFETDRWPVGNPERGYPNTDGSPTKTLLLHNVYAENDDFNYWKWSFGKRPSQELYNILRDPDCMHNLALQENHQTVLAELHQQLFDALSEQEDPRMAGAGAIFDNYKYANKGGVNFYERYGKGEELQWGWINDSDFQDLSKVKRVQDSLEP</sequence>
<proteinExistence type="predicted"/>
<reference evidence="2 3" key="1">
    <citation type="submission" date="2016-10" db="EMBL/GenBank/DDBJ databases">
        <authorList>
            <person name="de Groot N.N."/>
        </authorList>
    </citation>
    <scope>NUCLEOTIDE SEQUENCE [LARGE SCALE GENOMIC DNA]</scope>
    <source>
        <strain evidence="2 3">DSM 19886</strain>
    </source>
</reference>
<dbReference type="STRING" id="192904.SAMN04488514_10834"/>
<gene>
    <name evidence="2" type="ORF">SAMN04488514_10834</name>
</gene>
<dbReference type="InterPro" id="IPR052701">
    <property type="entry name" value="GAG_Ulvan_Degrading_Sulfatases"/>
</dbReference>
<dbReference type="InterPro" id="IPR017850">
    <property type="entry name" value="Alkaline_phosphatase_core_sf"/>
</dbReference>
<dbReference type="InterPro" id="IPR000917">
    <property type="entry name" value="Sulfatase_N"/>
</dbReference>
<dbReference type="OrthoDB" id="9789742at2"/>
<dbReference type="AlphaFoldDB" id="A0A1G9SN74"/>
<dbReference type="CDD" id="cd16027">
    <property type="entry name" value="SGSH"/>
    <property type="match status" value="1"/>
</dbReference>
<dbReference type="PANTHER" id="PTHR43751">
    <property type="entry name" value="SULFATASE"/>
    <property type="match status" value="1"/>
</dbReference>
<dbReference type="Proteomes" id="UP000199440">
    <property type="component" value="Unassembled WGS sequence"/>
</dbReference>
<dbReference type="PANTHER" id="PTHR43751:SF1">
    <property type="entry name" value="SULFATASE ATSG-RELATED"/>
    <property type="match status" value="1"/>
</dbReference>
<feature type="domain" description="Sulfatase N-terminal" evidence="1">
    <location>
        <begin position="31"/>
        <end position="323"/>
    </location>
</feature>
<evidence type="ECO:0000313" key="3">
    <source>
        <dbReference type="Proteomes" id="UP000199440"/>
    </source>
</evidence>
<name>A0A1G9SN74_9FLAO</name>